<dbReference type="RefSeq" id="WP_072929378.1">
    <property type="nucleotide sequence ID" value="NZ_BMFL01000014.1"/>
</dbReference>
<evidence type="ECO:0000313" key="4">
    <source>
        <dbReference type="Proteomes" id="UP000650994"/>
    </source>
</evidence>
<reference evidence="2" key="3">
    <citation type="submission" date="2016-11" db="EMBL/GenBank/DDBJ databases">
        <authorList>
            <person name="Jaros S."/>
            <person name="Januszkiewicz K."/>
            <person name="Wedrychowicz H."/>
        </authorList>
    </citation>
    <scope>NUCLEOTIDE SEQUENCE [LARGE SCALE GENOMIC DNA]</scope>
    <source>
        <strain evidence="2">DSM 27989</strain>
    </source>
</reference>
<dbReference type="AlphaFoldDB" id="A0A1M6TSH6"/>
<name>A0A1M6TSH6_9FLAO</name>
<organism evidence="2 3">
    <name type="scientific">Chishuiella changwenlii</name>
    <dbReference type="NCBI Taxonomy" id="1434701"/>
    <lineage>
        <taxon>Bacteria</taxon>
        <taxon>Pseudomonadati</taxon>
        <taxon>Bacteroidota</taxon>
        <taxon>Flavobacteriia</taxon>
        <taxon>Flavobacteriales</taxon>
        <taxon>Weeksellaceae</taxon>
        <taxon>Chishuiella</taxon>
    </lineage>
</organism>
<protein>
    <recommendedName>
        <fullName evidence="5">Lipoprotein</fullName>
    </recommendedName>
</protein>
<accession>A0A1M6TSH6</accession>
<evidence type="ECO:0000313" key="1">
    <source>
        <dbReference type="EMBL" id="GGF04197.1"/>
    </source>
</evidence>
<dbReference type="Proteomes" id="UP000184120">
    <property type="component" value="Unassembled WGS sequence"/>
</dbReference>
<sequence length="196" mass="22173">MKKLVRKQSMFFYAFLFLTIFSCKDKNVNEKKEVSSITPTEKPTEVTEKVKPLSIVGTYSFGTNLEKGAIGKVYVYPITDSTAVFYLDVSEGAPDYMLTTLYGEMLVKDNVGTYDSKKDKQGAEQYGDALSNCVMKFEFKQGELTIKPKEKGCGFGKDASVYSTYKLINETTPKYFENVQGTKSYPVELILEKYKK</sequence>
<reference evidence="3" key="2">
    <citation type="submission" date="2016-11" db="EMBL/GenBank/DDBJ databases">
        <authorList>
            <person name="Varghese N."/>
            <person name="Submissions S."/>
        </authorList>
    </citation>
    <scope>NUCLEOTIDE SEQUENCE [LARGE SCALE GENOMIC DNA]</scope>
    <source>
        <strain evidence="3">DSM 27989</strain>
    </source>
</reference>
<dbReference type="Proteomes" id="UP000650994">
    <property type="component" value="Unassembled WGS sequence"/>
</dbReference>
<keyword evidence="4" id="KW-1185">Reference proteome</keyword>
<evidence type="ECO:0000313" key="3">
    <source>
        <dbReference type="Proteomes" id="UP000184120"/>
    </source>
</evidence>
<dbReference type="EMBL" id="BMFL01000014">
    <property type="protein sequence ID" value="GGF04197.1"/>
    <property type="molecule type" value="Genomic_DNA"/>
</dbReference>
<gene>
    <name evidence="1" type="ORF">GCM10010984_21910</name>
    <name evidence="2" type="ORF">SAMN05443634_10274</name>
</gene>
<evidence type="ECO:0000313" key="2">
    <source>
        <dbReference type="EMBL" id="SHK59901.1"/>
    </source>
</evidence>
<reference evidence="1" key="5">
    <citation type="submission" date="2024-05" db="EMBL/GenBank/DDBJ databases">
        <authorList>
            <person name="Sun Q."/>
            <person name="Zhou Y."/>
        </authorList>
    </citation>
    <scope>NUCLEOTIDE SEQUENCE</scope>
    <source>
        <strain evidence="1">CGMCC 1.12707</strain>
    </source>
</reference>
<proteinExistence type="predicted"/>
<dbReference type="PROSITE" id="PS51257">
    <property type="entry name" value="PROKAR_LIPOPROTEIN"/>
    <property type="match status" value="1"/>
</dbReference>
<reference evidence="1" key="1">
    <citation type="journal article" date="2014" name="Int. J. Syst. Evol. Microbiol.">
        <title>Complete genome of a new Firmicutes species belonging to the dominant human colonic microbiota ('Ruminococcus bicirculans') reveals two chromosomes and a selective capacity to utilize plant glucans.</title>
        <authorList>
            <consortium name="NISC Comparative Sequencing Program"/>
            <person name="Wegmann U."/>
            <person name="Louis P."/>
            <person name="Goesmann A."/>
            <person name="Henrissat B."/>
            <person name="Duncan S.H."/>
            <person name="Flint H.J."/>
        </authorList>
    </citation>
    <scope>NUCLEOTIDE SEQUENCE</scope>
    <source>
        <strain evidence="1">CGMCC 1.12707</strain>
    </source>
</reference>
<dbReference type="EMBL" id="FRBH01000002">
    <property type="protein sequence ID" value="SHK59901.1"/>
    <property type="molecule type" value="Genomic_DNA"/>
</dbReference>
<reference evidence="4" key="4">
    <citation type="journal article" date="2019" name="Int. J. Syst. Evol. Microbiol.">
        <title>The Global Catalogue of Microorganisms (GCM) 10K type strain sequencing project: providing services to taxonomists for standard genome sequencing and annotation.</title>
        <authorList>
            <consortium name="The Broad Institute Genomics Platform"/>
            <consortium name="The Broad Institute Genome Sequencing Center for Infectious Disease"/>
            <person name="Wu L."/>
            <person name="Ma J."/>
        </authorList>
    </citation>
    <scope>NUCLEOTIDE SEQUENCE [LARGE SCALE GENOMIC DNA]</scope>
    <source>
        <strain evidence="4">CGMCC 1.12707</strain>
    </source>
</reference>
<evidence type="ECO:0008006" key="5">
    <source>
        <dbReference type="Google" id="ProtNLM"/>
    </source>
</evidence>